<protein>
    <submittedName>
        <fullName evidence="3">Putative transposase</fullName>
    </submittedName>
</protein>
<dbReference type="KEGG" id="sapi:SAPIS_v1c02100"/>
<dbReference type="HOGENOM" id="CLU_027402_27_0_14"/>
<dbReference type="RefSeq" id="WP_023788990.1">
    <property type="nucleotide sequence ID" value="NC_022998.1"/>
</dbReference>
<gene>
    <name evidence="3" type="ORF">SAPIS_v1c02100</name>
</gene>
<dbReference type="InterPro" id="IPR048020">
    <property type="entry name" value="Transpos_IS3"/>
</dbReference>
<dbReference type="GO" id="GO:0015074">
    <property type="term" value="P:DNA integration"/>
    <property type="evidence" value="ECO:0007669"/>
    <property type="project" value="InterPro"/>
</dbReference>
<dbReference type="InterPro" id="IPR025948">
    <property type="entry name" value="HTH-like_dom"/>
</dbReference>
<organism evidence="3 4">
    <name type="scientific">Spiroplasma apis B31</name>
    <dbReference type="NCBI Taxonomy" id="1276258"/>
    <lineage>
        <taxon>Bacteria</taxon>
        <taxon>Bacillati</taxon>
        <taxon>Mycoplasmatota</taxon>
        <taxon>Mollicutes</taxon>
        <taxon>Entomoplasmatales</taxon>
        <taxon>Spiroplasmataceae</taxon>
        <taxon>Spiroplasma</taxon>
    </lineage>
</organism>
<dbReference type="InterPro" id="IPR012337">
    <property type="entry name" value="RNaseH-like_sf"/>
</dbReference>
<dbReference type="InterPro" id="IPR001584">
    <property type="entry name" value="Integrase_cat-core"/>
</dbReference>
<sequence length="373" mass="43979">MAKLGQKFLKYSNEYRDKIIKNSFEIGIENTAKNFGVSTNTIKTWRRKLKLEGSANSKKRGRRIQIIDWKNIAELTKYTLENYGNFTRYSNAKKALIAMTLIEKGTTQSLALEVLGLKRTTFLYQIKKSKREKLDQVAFKEIKKIFEKHRSQFGYRRIETELKKMGIRFNHKRIQRLMKKYNLRAKWVRNAFNKRVRKVGKLSPYPDLIKRRFKQIDKPLTVLYTDVTYLVHGKSKAYQSTIIDAATKEIIDYKISFANNNKLVMSNLRDAIAKIKKIKSPSGIIIHSDHGHQYTSYEFKEVCEADNLIISQGRAYTCADNIVIESFHSLLKKGTIHNNSYSNLNEYIEDLKDWNAWYNWYKNSQFKLSYKNW</sequence>
<dbReference type="eggNOG" id="COG2801">
    <property type="taxonomic scope" value="Bacteria"/>
</dbReference>
<dbReference type="InterPro" id="IPR050900">
    <property type="entry name" value="Transposase_IS3/IS150/IS904"/>
</dbReference>
<dbReference type="InterPro" id="IPR036397">
    <property type="entry name" value="RNaseH_sf"/>
</dbReference>
<evidence type="ECO:0000313" key="3">
    <source>
        <dbReference type="EMBL" id="AHB36056.1"/>
    </source>
</evidence>
<dbReference type="PANTHER" id="PTHR46889">
    <property type="entry name" value="TRANSPOSASE INSF FOR INSERTION SEQUENCE IS3B-RELATED"/>
    <property type="match status" value="1"/>
</dbReference>
<reference evidence="3 4" key="1">
    <citation type="journal article" date="2014" name="Genome Announc.">
        <title>Complete Genome Sequence of Spiroplasma apis B31T (ATCC 33834), a Bacterium Associated with May Disease of Honeybees (Apis mellifera).</title>
        <authorList>
            <person name="Ku C."/>
            <person name="Lo W.S."/>
            <person name="Chen L.L."/>
            <person name="Kuo C.H."/>
        </authorList>
    </citation>
    <scope>NUCLEOTIDE SEQUENCE [LARGE SCALE GENOMIC DNA]</scope>
    <source>
        <strain evidence="3">B31</strain>
    </source>
</reference>
<dbReference type="PROSITE" id="PS50994">
    <property type="entry name" value="INTEGRASE"/>
    <property type="match status" value="1"/>
</dbReference>
<comment type="function">
    <text evidence="1">Involved in the transposition of the insertion sequence.</text>
</comment>
<dbReference type="Pfam" id="PF13276">
    <property type="entry name" value="HTH_21"/>
    <property type="match status" value="1"/>
</dbReference>
<dbReference type="Gene3D" id="3.30.420.10">
    <property type="entry name" value="Ribonuclease H-like superfamily/Ribonuclease H"/>
    <property type="match status" value="1"/>
</dbReference>
<name>V5RIZ3_SPIAP</name>
<dbReference type="PANTHER" id="PTHR46889:SF4">
    <property type="entry name" value="TRANSPOSASE INSO FOR INSERTION SEQUENCE ELEMENT IS911B-RELATED"/>
    <property type="match status" value="1"/>
</dbReference>
<dbReference type="Proteomes" id="UP000018550">
    <property type="component" value="Chromosome"/>
</dbReference>
<dbReference type="NCBIfam" id="NF033516">
    <property type="entry name" value="transpos_IS3"/>
    <property type="match status" value="1"/>
</dbReference>
<evidence type="ECO:0000259" key="2">
    <source>
        <dbReference type="PROSITE" id="PS50994"/>
    </source>
</evidence>
<dbReference type="STRING" id="1276258.SAPIS_v1c02100"/>
<accession>V5RIZ3</accession>
<proteinExistence type="predicted"/>
<dbReference type="AlphaFoldDB" id="V5RIZ3"/>
<feature type="domain" description="Integrase catalytic" evidence="2">
    <location>
        <begin position="215"/>
        <end position="373"/>
    </location>
</feature>
<dbReference type="EMBL" id="CP006682">
    <property type="protein sequence ID" value="AHB36056.1"/>
    <property type="molecule type" value="Genomic_DNA"/>
</dbReference>
<dbReference type="PATRIC" id="fig|1276258.3.peg.204"/>
<dbReference type="Pfam" id="PF00665">
    <property type="entry name" value="rve"/>
    <property type="match status" value="1"/>
</dbReference>
<keyword evidence="4" id="KW-1185">Reference proteome</keyword>
<dbReference type="GO" id="GO:0003676">
    <property type="term" value="F:nucleic acid binding"/>
    <property type="evidence" value="ECO:0007669"/>
    <property type="project" value="InterPro"/>
</dbReference>
<dbReference type="SUPFAM" id="SSF53098">
    <property type="entry name" value="Ribonuclease H-like"/>
    <property type="match status" value="1"/>
</dbReference>
<evidence type="ECO:0000313" key="4">
    <source>
        <dbReference type="Proteomes" id="UP000018550"/>
    </source>
</evidence>
<evidence type="ECO:0000256" key="1">
    <source>
        <dbReference type="ARBA" id="ARBA00002286"/>
    </source>
</evidence>